<reference evidence="2" key="1">
    <citation type="submission" date="2012-01" db="EMBL/GenBank/DDBJ databases">
        <title>Complete sequence of chromosome of Thermobacillus composti KWC4.</title>
        <authorList>
            <person name="Lucas S."/>
            <person name="Han J."/>
            <person name="Lapidus A."/>
            <person name="Cheng J.-F."/>
            <person name="Goodwin L."/>
            <person name="Pitluck S."/>
            <person name="Peters L."/>
            <person name="Ovchinnikova G."/>
            <person name="Teshima H."/>
            <person name="Detter J.C."/>
            <person name="Han C."/>
            <person name="Tapia R."/>
            <person name="Land M."/>
            <person name="Hauser L."/>
            <person name="Kyrpides N."/>
            <person name="Ivanova N."/>
            <person name="Pagani I."/>
            <person name="Anderson I."/>
            <person name="Woyke T."/>
        </authorList>
    </citation>
    <scope>NUCLEOTIDE SEQUENCE [LARGE SCALE GENOMIC DNA]</scope>
    <source>
        <strain evidence="2">DSM 18247 / JCM 13945 / KWC4</strain>
    </source>
</reference>
<dbReference type="Proteomes" id="UP000010795">
    <property type="component" value="Chromosome"/>
</dbReference>
<dbReference type="eggNOG" id="COG1331">
    <property type="taxonomic scope" value="Bacteria"/>
</dbReference>
<dbReference type="KEGG" id="tco:Theco_0115"/>
<dbReference type="GO" id="GO:0005975">
    <property type="term" value="P:carbohydrate metabolic process"/>
    <property type="evidence" value="ECO:0007669"/>
    <property type="project" value="InterPro"/>
</dbReference>
<dbReference type="STRING" id="717605.Theco_0115"/>
<proteinExistence type="predicted"/>
<sequence length="535" mass="61446">MIKAAFIKRPSLLTRKPAVYLLTTGTQNSLPALHIFNSNAQWLAEVFDLEAEESRCLPVDMLRDSAVSNREMKWSEQEILEKKGIRTREANLVVRLDAAGIRRFKRMHPPGIILSLTGVSAICSRKTGRLWPIASRGRCPRFRWSETAAFDRELNNNVRGLGDRPHMHVGWVSGAPYAYELLMYGRKHGLAKYAEAGAAVLDKIASGLSPCGIFWASWIVDRGWTTGWNPRRNWLQARTIAEATLFMIRALRFERERGFEHEDWKRAALSNLRFAARRQREDGNFGSYYDCEQGTVEEWDGAGGMLWIAALLEGADVLGEPEFARAAVRAGGYYERFVRDEYIYGAPEDVHLTPTSEDAYNAVVAYVLLYEHDRNDRWLELAARAADWMMTFRWTYNIEFPRHSLLRQYDFRSRGADQASSSNQHLHNYGLFCVPEMLRLWKYTGDAYYLERTRDHLACFLQFIAREDGDFNAYKGMVTERFYNTNCFQPKGMMLTLSHSWCVGLVLYAAQEALAWQDELRLSDISVRGREGTAS</sequence>
<dbReference type="HOGENOM" id="CLU_508916_0_0_9"/>
<dbReference type="AlphaFoldDB" id="L0EB39"/>
<keyword evidence="2" id="KW-1185">Reference proteome</keyword>
<organism evidence="1 2">
    <name type="scientific">Thermobacillus composti (strain DSM 18247 / JCM 13945 / KWC4)</name>
    <dbReference type="NCBI Taxonomy" id="717605"/>
    <lineage>
        <taxon>Bacteria</taxon>
        <taxon>Bacillati</taxon>
        <taxon>Bacillota</taxon>
        <taxon>Bacilli</taxon>
        <taxon>Bacillales</taxon>
        <taxon>Paenibacillaceae</taxon>
        <taxon>Thermobacillus</taxon>
    </lineage>
</organism>
<protein>
    <submittedName>
        <fullName evidence="1">Uncharacterized protein</fullName>
    </submittedName>
</protein>
<gene>
    <name evidence="1" type="ordered locus">Theco_0115</name>
</gene>
<accession>L0EB39</accession>
<dbReference type="SUPFAM" id="SSF48208">
    <property type="entry name" value="Six-hairpin glycosidases"/>
    <property type="match status" value="1"/>
</dbReference>
<dbReference type="InterPro" id="IPR008928">
    <property type="entry name" value="6-hairpin_glycosidase_sf"/>
</dbReference>
<dbReference type="EMBL" id="CP003255">
    <property type="protein sequence ID" value="AGA56365.1"/>
    <property type="molecule type" value="Genomic_DNA"/>
</dbReference>
<evidence type="ECO:0000313" key="2">
    <source>
        <dbReference type="Proteomes" id="UP000010795"/>
    </source>
</evidence>
<evidence type="ECO:0000313" key="1">
    <source>
        <dbReference type="EMBL" id="AGA56365.1"/>
    </source>
</evidence>
<name>L0EB39_THECK</name>